<protein>
    <recommendedName>
        <fullName evidence="1">CSD domain-containing protein</fullName>
    </recommendedName>
</protein>
<evidence type="ECO:0000313" key="2">
    <source>
        <dbReference type="EMBL" id="ARN82353.1"/>
    </source>
</evidence>
<dbReference type="InterPro" id="IPR002059">
    <property type="entry name" value="CSP_DNA-bd"/>
</dbReference>
<dbReference type="KEGG" id="mbry:B1812_16085"/>
<dbReference type="Proteomes" id="UP000193978">
    <property type="component" value="Chromosome"/>
</dbReference>
<dbReference type="Gene3D" id="2.40.50.140">
    <property type="entry name" value="Nucleic acid-binding proteins"/>
    <property type="match status" value="1"/>
</dbReference>
<accession>A0A1W6MXR5</accession>
<dbReference type="Gene3D" id="3.30.950.10">
    <property type="entry name" value="Methyltransferase, Cobalt-precorrin-4 Transmethylase, Domain 2"/>
    <property type="match status" value="1"/>
</dbReference>
<dbReference type="InterPro" id="IPR035996">
    <property type="entry name" value="4pyrrol_Methylase_sf"/>
</dbReference>
<dbReference type="GO" id="GO:0008168">
    <property type="term" value="F:methyltransferase activity"/>
    <property type="evidence" value="ECO:0007669"/>
    <property type="project" value="InterPro"/>
</dbReference>
<organism evidence="2 3">
    <name type="scientific">Methylocystis bryophila</name>
    <dbReference type="NCBI Taxonomy" id="655015"/>
    <lineage>
        <taxon>Bacteria</taxon>
        <taxon>Pseudomonadati</taxon>
        <taxon>Pseudomonadota</taxon>
        <taxon>Alphaproteobacteria</taxon>
        <taxon>Hyphomicrobiales</taxon>
        <taxon>Methylocystaceae</taxon>
        <taxon>Methylocystis</taxon>
    </lineage>
</organism>
<dbReference type="SUPFAM" id="SSF53790">
    <property type="entry name" value="Tetrapyrrole methylase"/>
    <property type="match status" value="1"/>
</dbReference>
<feature type="domain" description="CSD" evidence="1">
    <location>
        <begin position="1"/>
        <end position="77"/>
    </location>
</feature>
<dbReference type="EMBL" id="CP019948">
    <property type="protein sequence ID" value="ARN82353.1"/>
    <property type="molecule type" value="Genomic_DNA"/>
</dbReference>
<dbReference type="InterPro" id="IPR014776">
    <property type="entry name" value="4pyrrole_Mease_sub2"/>
</dbReference>
<dbReference type="InterPro" id="IPR012340">
    <property type="entry name" value="NA-bd_OB-fold"/>
</dbReference>
<dbReference type="PROSITE" id="PS51857">
    <property type="entry name" value="CSD_2"/>
    <property type="match status" value="1"/>
</dbReference>
<keyword evidence="3" id="KW-1185">Reference proteome</keyword>
<proteinExistence type="predicted"/>
<dbReference type="GO" id="GO:0003676">
    <property type="term" value="F:nucleic acid binding"/>
    <property type="evidence" value="ECO:0007669"/>
    <property type="project" value="InterPro"/>
</dbReference>
<dbReference type="CDD" id="cd04458">
    <property type="entry name" value="CSP_CDS"/>
    <property type="match status" value="1"/>
</dbReference>
<evidence type="ECO:0000259" key="1">
    <source>
        <dbReference type="PROSITE" id="PS51857"/>
    </source>
</evidence>
<dbReference type="AlphaFoldDB" id="A0A1W6MXR5"/>
<dbReference type="Pfam" id="PF00313">
    <property type="entry name" value="CSD"/>
    <property type="match status" value="1"/>
</dbReference>
<sequence length="150" mass="16516">MAIPRVKWLNSQNGFGFIQLADGDADVFVHVNAIERAVRALAAKHPLAQNRLDAPVHVTTGRKLAEGFPDNAASVMVLLDRDHSFTRLGEADLDIIWGAYLGTKEEILVAGRLAEVMSDIVAIREETLRKHGRIADSYLLCRSETLNARA</sequence>
<dbReference type="SUPFAM" id="SSF50249">
    <property type="entry name" value="Nucleic acid-binding proteins"/>
    <property type="match status" value="1"/>
</dbReference>
<reference evidence="2 3" key="1">
    <citation type="submission" date="2017-02" db="EMBL/GenBank/DDBJ databases">
        <authorList>
            <person name="Peterson S.W."/>
        </authorList>
    </citation>
    <scope>NUCLEOTIDE SEQUENCE [LARGE SCALE GENOMIC DNA]</scope>
    <source>
        <strain evidence="2 3">S285</strain>
    </source>
</reference>
<name>A0A1W6MXR5_9HYPH</name>
<gene>
    <name evidence="2" type="ORF">B1812_16085</name>
</gene>
<dbReference type="RefSeq" id="WP_158658816.1">
    <property type="nucleotide sequence ID" value="NZ_AP027149.1"/>
</dbReference>
<evidence type="ECO:0000313" key="3">
    <source>
        <dbReference type="Proteomes" id="UP000193978"/>
    </source>
</evidence>
<dbReference type="STRING" id="655015.B1812_16085"/>
<dbReference type="OrthoDB" id="9787471at2"/>